<dbReference type="EMBL" id="JAOPKA010000012">
    <property type="protein sequence ID" value="MCU4743025.1"/>
    <property type="molecule type" value="Genomic_DNA"/>
</dbReference>
<dbReference type="SUPFAM" id="SSF51735">
    <property type="entry name" value="NAD(P)-binding Rossmann-fold domains"/>
    <property type="match status" value="1"/>
</dbReference>
<dbReference type="InterPro" id="IPR050223">
    <property type="entry name" value="D-isomer_2-hydroxyacid_DH"/>
</dbReference>
<evidence type="ECO:0000259" key="3">
    <source>
        <dbReference type="Pfam" id="PF02826"/>
    </source>
</evidence>
<evidence type="ECO:0000313" key="5">
    <source>
        <dbReference type="Proteomes" id="UP001321018"/>
    </source>
</evidence>
<gene>
    <name evidence="4" type="ORF">OB960_16690</name>
</gene>
<dbReference type="RefSeq" id="WP_338004843.1">
    <property type="nucleotide sequence ID" value="NZ_JAOPKA010000012.1"/>
</dbReference>
<proteinExistence type="predicted"/>
<dbReference type="GO" id="GO:0016618">
    <property type="term" value="F:hydroxypyruvate reductase [NAD(P)H] activity"/>
    <property type="evidence" value="ECO:0007669"/>
    <property type="project" value="TreeGrafter"/>
</dbReference>
<dbReference type="SUPFAM" id="SSF52283">
    <property type="entry name" value="Formate/glycerate dehydrogenase catalytic domain-like"/>
    <property type="match status" value="1"/>
</dbReference>
<dbReference type="GO" id="GO:0051287">
    <property type="term" value="F:NAD binding"/>
    <property type="evidence" value="ECO:0007669"/>
    <property type="project" value="InterPro"/>
</dbReference>
<dbReference type="InterPro" id="IPR029753">
    <property type="entry name" value="D-isomer_DH_CS"/>
</dbReference>
<dbReference type="PANTHER" id="PTHR10996:SF178">
    <property type="entry name" value="2-HYDROXYACID DEHYDROGENASE YGL185C-RELATED"/>
    <property type="match status" value="1"/>
</dbReference>
<protein>
    <submittedName>
        <fullName evidence="4">Hydroxyacid dehydrogenase</fullName>
    </submittedName>
</protein>
<dbReference type="CDD" id="cd12167">
    <property type="entry name" value="2-Hacid_dh_8"/>
    <property type="match status" value="1"/>
</dbReference>
<dbReference type="Proteomes" id="UP001321018">
    <property type="component" value="Unassembled WGS sequence"/>
</dbReference>
<reference evidence="4" key="1">
    <citation type="submission" date="2022-09" db="EMBL/GenBank/DDBJ databases">
        <title>Enrichment on poylsaccharides allowed isolation of novel metabolic and taxonomic groups of Haloarchaea.</title>
        <authorList>
            <person name="Sorokin D.Y."/>
            <person name="Elcheninov A.G."/>
            <person name="Khizhniak T.V."/>
            <person name="Kolganova T.V."/>
            <person name="Kublanov I.V."/>
        </authorList>
    </citation>
    <scope>NUCLEOTIDE SEQUENCE</scope>
    <source>
        <strain evidence="4">AArc-xg1-1</strain>
    </source>
</reference>
<keyword evidence="1" id="KW-0560">Oxidoreductase</keyword>
<feature type="domain" description="D-isomer specific 2-hydroxyacid dehydrogenase NAD-binding" evidence="3">
    <location>
        <begin position="128"/>
        <end position="302"/>
    </location>
</feature>
<evidence type="ECO:0000256" key="1">
    <source>
        <dbReference type="ARBA" id="ARBA00023002"/>
    </source>
</evidence>
<dbReference type="GO" id="GO:0030267">
    <property type="term" value="F:glyoxylate reductase (NADPH) activity"/>
    <property type="evidence" value="ECO:0007669"/>
    <property type="project" value="TreeGrafter"/>
</dbReference>
<comment type="caution">
    <text evidence="4">The sequence shown here is derived from an EMBL/GenBank/DDBJ whole genome shotgun (WGS) entry which is preliminary data.</text>
</comment>
<evidence type="ECO:0000256" key="2">
    <source>
        <dbReference type="ARBA" id="ARBA00023027"/>
    </source>
</evidence>
<sequence>MRILVTYPDVPRRDFLFSADVVARLESLGDVDWNERTDQFTPVELSDRLRDVDVCVTGWGCPTLSADVLDGADAGDGTRDRDGADALELVTHVGGSVASVASPALYERGIPVCSANHVMAPFVAEGILAYALAGLRDVVGFDAALADGEWPDGMARSESLFGAKIGFVGLGSVGRELLALLEPFEPTVDVYDPYVAEDELADFEFAALTDLETALSSELVSVHASKTPETIHLLDGEALATVPDGGLLVNAARGAIVDEAALVAELETGRISAALDVYETEPLPDSSPLRDLDNAVLGPHVAGAPTRHRLAEAAVEEVERFAAGESLQHDVPRERYELMTRDWLEAS</sequence>
<accession>A0AAP2Z173</accession>
<dbReference type="GO" id="GO:0005829">
    <property type="term" value="C:cytosol"/>
    <property type="evidence" value="ECO:0007669"/>
    <property type="project" value="TreeGrafter"/>
</dbReference>
<dbReference type="InterPro" id="IPR036291">
    <property type="entry name" value="NAD(P)-bd_dom_sf"/>
</dbReference>
<evidence type="ECO:0000313" key="4">
    <source>
        <dbReference type="EMBL" id="MCU4743025.1"/>
    </source>
</evidence>
<dbReference type="InterPro" id="IPR006140">
    <property type="entry name" value="D-isomer_DH_NAD-bd"/>
</dbReference>
<dbReference type="Gene3D" id="3.40.50.720">
    <property type="entry name" value="NAD(P)-binding Rossmann-like Domain"/>
    <property type="match status" value="2"/>
</dbReference>
<name>A0AAP2Z173_9EURY</name>
<organism evidence="4 5">
    <name type="scientific">Natronoglomus mannanivorans</name>
    <dbReference type="NCBI Taxonomy" id="2979990"/>
    <lineage>
        <taxon>Archaea</taxon>
        <taxon>Methanobacteriati</taxon>
        <taxon>Methanobacteriota</taxon>
        <taxon>Stenosarchaea group</taxon>
        <taxon>Halobacteria</taxon>
        <taxon>Halobacteriales</taxon>
        <taxon>Natrialbaceae</taxon>
        <taxon>Natronoglomus</taxon>
    </lineage>
</organism>
<dbReference type="AlphaFoldDB" id="A0AAP2Z173"/>
<dbReference type="Pfam" id="PF02826">
    <property type="entry name" value="2-Hacid_dh_C"/>
    <property type="match status" value="1"/>
</dbReference>
<dbReference type="PANTHER" id="PTHR10996">
    <property type="entry name" value="2-HYDROXYACID DEHYDROGENASE-RELATED"/>
    <property type="match status" value="1"/>
</dbReference>
<dbReference type="PROSITE" id="PS00671">
    <property type="entry name" value="D_2_HYDROXYACID_DH_3"/>
    <property type="match status" value="1"/>
</dbReference>
<keyword evidence="2" id="KW-0520">NAD</keyword>